<dbReference type="GO" id="GO:0005524">
    <property type="term" value="F:ATP binding"/>
    <property type="evidence" value="ECO:0007669"/>
    <property type="project" value="UniProtKB-UniRule"/>
</dbReference>
<name>A0A972K219_9BACL</name>
<feature type="compositionally biased region" description="Basic and acidic residues" evidence="11">
    <location>
        <begin position="387"/>
        <end position="402"/>
    </location>
</feature>
<evidence type="ECO:0000256" key="1">
    <source>
        <dbReference type="ARBA" id="ARBA00005417"/>
    </source>
</evidence>
<comment type="subunit">
    <text evidence="8">The complex is composed of two ATP-binding proteins (OpuCA), two transmembrane proteins (OpuCB and OpuCD) and a solute-binding protein (OpuCC).</text>
</comment>
<comment type="similarity">
    <text evidence="1 10">Belongs to the ABC transporter superfamily.</text>
</comment>
<comment type="caution">
    <text evidence="14">The sequence shown here is derived from an EMBL/GenBank/DDBJ whole genome shotgun (WGS) entry which is preliminary data.</text>
</comment>
<dbReference type="SMART" id="SM00116">
    <property type="entry name" value="CBS"/>
    <property type="match status" value="2"/>
</dbReference>
<keyword evidence="10" id="KW-0472">Membrane</keyword>
<dbReference type="PROSITE" id="PS51371">
    <property type="entry name" value="CBS"/>
    <property type="match status" value="2"/>
</dbReference>
<comment type="subcellular location">
    <subcellularLocation>
        <location evidence="10">Cell inner membrane</location>
        <topology evidence="10">Peripheral membrane protein</topology>
    </subcellularLocation>
</comment>
<keyword evidence="10" id="KW-1003">Cell membrane</keyword>
<keyword evidence="10" id="KW-0997">Cell inner membrane</keyword>
<feature type="region of interest" description="Disordered" evidence="11">
    <location>
        <begin position="372"/>
        <end position="402"/>
    </location>
</feature>
<dbReference type="SUPFAM" id="SSF52540">
    <property type="entry name" value="P-loop containing nucleoside triphosphate hydrolases"/>
    <property type="match status" value="1"/>
</dbReference>
<accession>A0A972K219</accession>
<dbReference type="InterPro" id="IPR000644">
    <property type="entry name" value="CBS_dom"/>
</dbReference>
<evidence type="ECO:0000256" key="3">
    <source>
        <dbReference type="ARBA" id="ARBA00022737"/>
    </source>
</evidence>
<dbReference type="NCBIfam" id="TIGR01186">
    <property type="entry name" value="proV"/>
    <property type="match status" value="1"/>
</dbReference>
<dbReference type="EMBL" id="WHOD01000096">
    <property type="protein sequence ID" value="NOU96306.1"/>
    <property type="molecule type" value="Genomic_DNA"/>
</dbReference>
<gene>
    <name evidence="14" type="ORF">GC093_24230</name>
</gene>
<dbReference type="InterPro" id="IPR005892">
    <property type="entry name" value="Gly-betaine_transp_ATP-bd"/>
</dbReference>
<evidence type="ECO:0000259" key="12">
    <source>
        <dbReference type="PROSITE" id="PS50893"/>
    </source>
</evidence>
<dbReference type="InterPro" id="IPR017871">
    <property type="entry name" value="ABC_transporter-like_CS"/>
</dbReference>
<keyword evidence="3" id="KW-0677">Repeat</keyword>
<dbReference type="InterPro" id="IPR003593">
    <property type="entry name" value="AAA+_ATPase"/>
</dbReference>
<organism evidence="14 15">
    <name type="scientific">Paenibacillus foliorum</name>
    <dbReference type="NCBI Taxonomy" id="2654974"/>
    <lineage>
        <taxon>Bacteria</taxon>
        <taxon>Bacillati</taxon>
        <taxon>Bacillota</taxon>
        <taxon>Bacilli</taxon>
        <taxon>Bacillales</taxon>
        <taxon>Paenibacillaceae</taxon>
        <taxon>Paenibacillus</taxon>
    </lineage>
</organism>
<dbReference type="PROSITE" id="PS50893">
    <property type="entry name" value="ABC_TRANSPORTER_2"/>
    <property type="match status" value="1"/>
</dbReference>
<dbReference type="RefSeq" id="WP_171654542.1">
    <property type="nucleotide sequence ID" value="NZ_WHOD01000096.1"/>
</dbReference>
<dbReference type="GO" id="GO:0031460">
    <property type="term" value="P:glycine betaine transport"/>
    <property type="evidence" value="ECO:0007669"/>
    <property type="project" value="InterPro"/>
</dbReference>
<keyword evidence="6 9" id="KW-0129">CBS domain</keyword>
<evidence type="ECO:0000313" key="15">
    <source>
        <dbReference type="Proteomes" id="UP000641588"/>
    </source>
</evidence>
<keyword evidence="15" id="KW-1185">Reference proteome</keyword>
<proteinExistence type="inferred from homology"/>
<keyword evidence="2 10" id="KW-0813">Transport</keyword>
<keyword evidence="5 10" id="KW-0067">ATP-binding</keyword>
<evidence type="ECO:0000313" key="14">
    <source>
        <dbReference type="EMBL" id="NOU96306.1"/>
    </source>
</evidence>
<dbReference type="AlphaFoldDB" id="A0A972K219"/>
<evidence type="ECO:0000256" key="6">
    <source>
        <dbReference type="ARBA" id="ARBA00023122"/>
    </source>
</evidence>
<evidence type="ECO:0000259" key="13">
    <source>
        <dbReference type="PROSITE" id="PS51371"/>
    </source>
</evidence>
<sequence length="402" mass="45525">MIRFENVRKTYDDGYVALKHIDMEFKEGELTVLIGPSGCGKTTLMKLINRLNNPSEGRVLIRGRDISQTNPVELRRSIGYVIQNIGLFPHMTIADNVAVVPNLLHWDKDRIHKRVDQLLRLVNLDPETYRSRYPAELSGGQQQRIGIIRALAAEPELILLDEPFSALDPISREQLQDELVRLQHELNQTIVFVTHDMDEALKIADTIVLMKDGEVVQTGRPEQILRHPANDFVKSFIGEKRLQVEAHDEPYTVDEAMTENTVVAYPTRGLAEAIKLMKKRRVDSLIIVDRNATLLGYASIFQVLDRYREENATLADVMRPFVHFVESGTPLITAINLMNEEKLSYIPVTKGERFMGLITKGSIVRHLADVYTPSESESELDSGAETEPEKTESPEGERGSEE</sequence>
<keyword evidence="4 10" id="KW-0547">Nucleotide-binding</keyword>
<dbReference type="Pfam" id="PF00005">
    <property type="entry name" value="ABC_tran"/>
    <property type="match status" value="1"/>
</dbReference>
<evidence type="ECO:0000256" key="4">
    <source>
        <dbReference type="ARBA" id="ARBA00022741"/>
    </source>
</evidence>
<comment type="subunit">
    <text evidence="10">The complex is probably composed of two ATP-binding proteins, two transmembrane proteins and a solute-binding protein.</text>
</comment>
<dbReference type="Gene3D" id="3.10.580.10">
    <property type="entry name" value="CBS-domain"/>
    <property type="match status" value="1"/>
</dbReference>
<dbReference type="GO" id="GO:0016887">
    <property type="term" value="F:ATP hydrolysis activity"/>
    <property type="evidence" value="ECO:0007669"/>
    <property type="project" value="UniProtKB-UniRule"/>
</dbReference>
<dbReference type="Gene3D" id="3.40.50.300">
    <property type="entry name" value="P-loop containing nucleotide triphosphate hydrolases"/>
    <property type="match status" value="1"/>
</dbReference>
<feature type="domain" description="CBS" evidence="13">
    <location>
        <begin position="318"/>
        <end position="376"/>
    </location>
</feature>
<evidence type="ECO:0000256" key="7">
    <source>
        <dbReference type="ARBA" id="ARBA00052482"/>
    </source>
</evidence>
<dbReference type="SMART" id="SM00382">
    <property type="entry name" value="AAA"/>
    <property type="match status" value="1"/>
</dbReference>
<dbReference type="FunFam" id="3.40.50.300:FF:000425">
    <property type="entry name" value="Probable ABC transporter, ATP-binding subunit"/>
    <property type="match status" value="1"/>
</dbReference>
<dbReference type="InterPro" id="IPR027417">
    <property type="entry name" value="P-loop_NTPase"/>
</dbReference>
<dbReference type="Proteomes" id="UP000641588">
    <property type="component" value="Unassembled WGS sequence"/>
</dbReference>
<feature type="compositionally biased region" description="Acidic residues" evidence="11">
    <location>
        <begin position="376"/>
        <end position="386"/>
    </location>
</feature>
<comment type="catalytic activity">
    <reaction evidence="7">
        <text>a quaternary ammonium(out) + ATP + H2O = a quaternary ammonium(in) + ADP + phosphate + H(+)</text>
        <dbReference type="Rhea" id="RHEA:11036"/>
        <dbReference type="ChEBI" id="CHEBI:15377"/>
        <dbReference type="ChEBI" id="CHEBI:15378"/>
        <dbReference type="ChEBI" id="CHEBI:30616"/>
        <dbReference type="ChEBI" id="CHEBI:35267"/>
        <dbReference type="ChEBI" id="CHEBI:43474"/>
        <dbReference type="ChEBI" id="CHEBI:456216"/>
        <dbReference type="EC" id="7.6.2.9"/>
    </reaction>
</comment>
<dbReference type="EC" id="7.6.2.9" evidence="10"/>
<evidence type="ECO:0000256" key="9">
    <source>
        <dbReference type="PROSITE-ProRule" id="PRU00703"/>
    </source>
</evidence>
<dbReference type="GO" id="GO:0015418">
    <property type="term" value="F:ABC-type quaternary ammonium compound transporting activity"/>
    <property type="evidence" value="ECO:0007669"/>
    <property type="project" value="UniProtKB-EC"/>
</dbReference>
<reference evidence="14" key="1">
    <citation type="submission" date="2019-10" db="EMBL/GenBank/DDBJ databases">
        <title>Description of Paenibacillus glebae sp. nov.</title>
        <authorList>
            <person name="Carlier A."/>
            <person name="Qi S."/>
        </authorList>
    </citation>
    <scope>NUCLEOTIDE SEQUENCE</scope>
    <source>
        <strain evidence="14">LMG 31456</strain>
    </source>
</reference>
<evidence type="ECO:0000256" key="8">
    <source>
        <dbReference type="ARBA" id="ARBA00063934"/>
    </source>
</evidence>
<dbReference type="PROSITE" id="PS00211">
    <property type="entry name" value="ABC_TRANSPORTER_1"/>
    <property type="match status" value="1"/>
</dbReference>
<evidence type="ECO:0000256" key="5">
    <source>
        <dbReference type="ARBA" id="ARBA00022840"/>
    </source>
</evidence>
<evidence type="ECO:0000256" key="11">
    <source>
        <dbReference type="SAM" id="MobiDB-lite"/>
    </source>
</evidence>
<evidence type="ECO:0000256" key="10">
    <source>
        <dbReference type="RuleBase" id="RU369116"/>
    </source>
</evidence>
<feature type="domain" description="CBS" evidence="13">
    <location>
        <begin position="257"/>
        <end position="313"/>
    </location>
</feature>
<dbReference type="InterPro" id="IPR003439">
    <property type="entry name" value="ABC_transporter-like_ATP-bd"/>
</dbReference>
<feature type="domain" description="ABC transporter" evidence="12">
    <location>
        <begin position="2"/>
        <end position="237"/>
    </location>
</feature>
<dbReference type="GO" id="GO:0005886">
    <property type="term" value="C:plasma membrane"/>
    <property type="evidence" value="ECO:0007669"/>
    <property type="project" value="UniProtKB-SubCell"/>
</dbReference>
<evidence type="ECO:0000256" key="2">
    <source>
        <dbReference type="ARBA" id="ARBA00022448"/>
    </source>
</evidence>
<dbReference type="GO" id="GO:0006865">
    <property type="term" value="P:amino acid transport"/>
    <property type="evidence" value="ECO:0007669"/>
    <property type="project" value="UniProtKB-UniRule"/>
</dbReference>
<protein>
    <recommendedName>
        <fullName evidence="10">Quaternary amine transport ATP-binding protein</fullName>
        <ecNumber evidence="10">7.6.2.9</ecNumber>
    </recommendedName>
</protein>
<dbReference type="InterPro" id="IPR046342">
    <property type="entry name" value="CBS_dom_sf"/>
</dbReference>
<dbReference type="PANTHER" id="PTHR43117:SF4">
    <property type="entry name" value="OSMOPROTECTANT IMPORT ATP-BINDING PROTEIN OSMV"/>
    <property type="match status" value="1"/>
</dbReference>
<dbReference type="SUPFAM" id="SSF54631">
    <property type="entry name" value="CBS-domain pair"/>
    <property type="match status" value="1"/>
</dbReference>
<dbReference type="PANTHER" id="PTHR43117">
    <property type="entry name" value="OSMOPROTECTANT IMPORT ATP-BINDING PROTEIN OSMV"/>
    <property type="match status" value="1"/>
</dbReference>
<dbReference type="Pfam" id="PF00571">
    <property type="entry name" value="CBS"/>
    <property type="match status" value="2"/>
</dbReference>